<dbReference type="RefSeq" id="XP_013260558.1">
    <property type="nucleotide sequence ID" value="XM_013405104.1"/>
</dbReference>
<proteinExistence type="predicted"/>
<evidence type="ECO:0000313" key="1">
    <source>
        <dbReference type="EMBL" id="KEF57968.1"/>
    </source>
</evidence>
<organism evidence="1 2">
    <name type="scientific">Exophiala aquamarina CBS 119918</name>
    <dbReference type="NCBI Taxonomy" id="1182545"/>
    <lineage>
        <taxon>Eukaryota</taxon>
        <taxon>Fungi</taxon>
        <taxon>Dikarya</taxon>
        <taxon>Ascomycota</taxon>
        <taxon>Pezizomycotina</taxon>
        <taxon>Eurotiomycetes</taxon>
        <taxon>Chaetothyriomycetidae</taxon>
        <taxon>Chaetothyriales</taxon>
        <taxon>Herpotrichiellaceae</taxon>
        <taxon>Exophiala</taxon>
    </lineage>
</organism>
<dbReference type="CDD" id="cd14688">
    <property type="entry name" value="bZIP_YAP"/>
    <property type="match status" value="1"/>
</dbReference>
<dbReference type="OrthoDB" id="2245989at2759"/>
<reference evidence="1 2" key="1">
    <citation type="submission" date="2013-03" db="EMBL/GenBank/DDBJ databases">
        <title>The Genome Sequence of Exophiala aquamarina CBS 119918.</title>
        <authorList>
            <consortium name="The Broad Institute Genomics Platform"/>
            <person name="Cuomo C."/>
            <person name="de Hoog S."/>
            <person name="Gorbushina A."/>
            <person name="Walker B."/>
            <person name="Young S.K."/>
            <person name="Zeng Q."/>
            <person name="Gargeya S."/>
            <person name="Fitzgerald M."/>
            <person name="Haas B."/>
            <person name="Abouelleil A."/>
            <person name="Allen A.W."/>
            <person name="Alvarado L."/>
            <person name="Arachchi H.M."/>
            <person name="Berlin A.M."/>
            <person name="Chapman S.B."/>
            <person name="Gainer-Dewar J."/>
            <person name="Goldberg J."/>
            <person name="Griggs A."/>
            <person name="Gujja S."/>
            <person name="Hansen M."/>
            <person name="Howarth C."/>
            <person name="Imamovic A."/>
            <person name="Ireland A."/>
            <person name="Larimer J."/>
            <person name="McCowan C."/>
            <person name="Murphy C."/>
            <person name="Pearson M."/>
            <person name="Poon T.W."/>
            <person name="Priest M."/>
            <person name="Roberts A."/>
            <person name="Saif S."/>
            <person name="Shea T."/>
            <person name="Sisk P."/>
            <person name="Sykes S."/>
            <person name="Wortman J."/>
            <person name="Nusbaum C."/>
            <person name="Birren B."/>
        </authorList>
    </citation>
    <scope>NUCLEOTIDE SEQUENCE [LARGE SCALE GENOMIC DNA]</scope>
    <source>
        <strain evidence="1 2">CBS 119918</strain>
    </source>
</reference>
<dbReference type="VEuPathDB" id="FungiDB:A1O9_05891"/>
<evidence type="ECO:0000313" key="2">
    <source>
        <dbReference type="Proteomes" id="UP000027920"/>
    </source>
</evidence>
<comment type="caution">
    <text evidence="1">The sequence shown here is derived from an EMBL/GenBank/DDBJ whole genome shotgun (WGS) entry which is preliminary data.</text>
</comment>
<dbReference type="PANTHER" id="PTHR38116:SF1">
    <property type="entry name" value="BZIP DOMAIN-CONTAINING PROTEIN"/>
    <property type="match status" value="1"/>
</dbReference>
<protein>
    <recommendedName>
        <fullName evidence="3">BZIP domain-containing protein</fullName>
    </recommendedName>
</protein>
<dbReference type="InterPro" id="IPR021833">
    <property type="entry name" value="DUF3425"/>
</dbReference>
<dbReference type="Proteomes" id="UP000027920">
    <property type="component" value="Unassembled WGS sequence"/>
</dbReference>
<dbReference type="EMBL" id="AMGV01000004">
    <property type="protein sequence ID" value="KEF57968.1"/>
    <property type="molecule type" value="Genomic_DNA"/>
</dbReference>
<gene>
    <name evidence="1" type="ORF">A1O9_05891</name>
</gene>
<sequence length="335" mass="38544">MANPEIKAELRLHQDVHSLEEEWSGITDPVIRRKLQNRLNQRAARRRKAGKMAQTNALRIAGSPGGRENVQSMVKPTFHDGFRLSDLARLRTFTLMSAEWTVAEERFNKSGKSAFVSIRNKASCQRWYEIMLEGRLVEINDMAARIQVEHDSSWAYPLPADHLISLVYYNVYRALLQNIELLGLDLNLMFTDDYPSPFTPLSPSATSAIRRLPMSLEPTDLQKAIAHHPQWDIVPDPVIRDNILRYGEENINDVELCLDMVGGNDYTSLSGDSQEKTGLIIWGEPWDLEGWEVTEGFARKWGWMLRNAPIINSTNRWRITRGEDPLDFDRILWLE</sequence>
<dbReference type="STRING" id="1182545.A0A072PFB8"/>
<dbReference type="HOGENOM" id="CLU_033726_0_0_1"/>
<name>A0A072PFB8_9EURO</name>
<keyword evidence="2" id="KW-1185">Reference proteome</keyword>
<dbReference type="GeneID" id="25280811"/>
<dbReference type="PANTHER" id="PTHR38116">
    <property type="entry name" value="CHROMOSOME 7, WHOLE GENOME SHOTGUN SEQUENCE"/>
    <property type="match status" value="1"/>
</dbReference>
<evidence type="ECO:0008006" key="3">
    <source>
        <dbReference type="Google" id="ProtNLM"/>
    </source>
</evidence>
<dbReference type="AlphaFoldDB" id="A0A072PFB8"/>
<dbReference type="Pfam" id="PF11905">
    <property type="entry name" value="DUF3425"/>
    <property type="match status" value="1"/>
</dbReference>
<accession>A0A072PFB8</accession>